<evidence type="ECO:0000313" key="1">
    <source>
        <dbReference type="EMBL" id="GAL87800.1"/>
    </source>
</evidence>
<protein>
    <submittedName>
        <fullName evidence="1">Uncharacterized protein</fullName>
    </submittedName>
</protein>
<reference evidence="1 2" key="1">
    <citation type="submission" date="2014-09" db="EMBL/GenBank/DDBJ databases">
        <title>Sporocytophaga myxococcoides PG-01 genome sequencing.</title>
        <authorList>
            <person name="Liu L."/>
            <person name="Gao P.J."/>
            <person name="Chen G.J."/>
            <person name="Wang L.S."/>
        </authorList>
    </citation>
    <scope>NUCLEOTIDE SEQUENCE [LARGE SCALE GENOMIC DNA]</scope>
    <source>
        <strain evidence="1 2">PG-01</strain>
    </source>
</reference>
<evidence type="ECO:0000313" key="2">
    <source>
        <dbReference type="Proteomes" id="UP000030185"/>
    </source>
</evidence>
<gene>
    <name evidence="1" type="ORF">MYP_5031</name>
</gene>
<organism evidence="1 2">
    <name type="scientific">Sporocytophaga myxococcoides</name>
    <dbReference type="NCBI Taxonomy" id="153721"/>
    <lineage>
        <taxon>Bacteria</taxon>
        <taxon>Pseudomonadati</taxon>
        <taxon>Bacteroidota</taxon>
        <taxon>Cytophagia</taxon>
        <taxon>Cytophagales</taxon>
        <taxon>Cytophagaceae</taxon>
        <taxon>Sporocytophaga</taxon>
    </lineage>
</organism>
<proteinExistence type="predicted"/>
<comment type="caution">
    <text evidence="1">The sequence shown here is derived from an EMBL/GenBank/DDBJ whole genome shotgun (WGS) entry which is preliminary data.</text>
</comment>
<accession>A0A098LLG1</accession>
<sequence>MMAIEAALWRVLDASLKKVDAMYPDRSTVDSEYVLHLRCVQSLMGWHQTQLMALYKMRLAARAHRPMPPRRSSSWTDDLDDWDLVLELFGSPGASSWMMSIGLAALPYDIRLLLVQMTFIIELAMTDAVKCLGELQVMADSLTSESRSMGGRSKAPAPVQVKDRQLIERESYALAERVKRMMQPKNAVLSSRKSMLNLLKKN</sequence>
<dbReference type="EMBL" id="BBLT01000021">
    <property type="protein sequence ID" value="GAL87800.1"/>
    <property type="molecule type" value="Genomic_DNA"/>
</dbReference>
<keyword evidence="2" id="KW-1185">Reference proteome</keyword>
<name>A0A098LLG1_9BACT</name>
<dbReference type="Proteomes" id="UP000030185">
    <property type="component" value="Unassembled WGS sequence"/>
</dbReference>
<dbReference type="AlphaFoldDB" id="A0A098LLG1"/>